<evidence type="ECO:0000313" key="2">
    <source>
        <dbReference type="EMBL" id="THG00108.1"/>
    </source>
</evidence>
<evidence type="ECO:0000256" key="1">
    <source>
        <dbReference type="SAM" id="Phobius"/>
    </source>
</evidence>
<gene>
    <name evidence="2" type="ORF">TEA_012404</name>
</gene>
<keyword evidence="1" id="KW-1133">Transmembrane helix</keyword>
<dbReference type="Gene3D" id="3.40.30.10">
    <property type="entry name" value="Glutaredoxin"/>
    <property type="match status" value="1"/>
</dbReference>
<feature type="transmembrane region" description="Helical" evidence="1">
    <location>
        <begin position="231"/>
        <end position="254"/>
    </location>
</feature>
<comment type="caution">
    <text evidence="2">The sequence shown here is derived from an EMBL/GenBank/DDBJ whole genome shotgun (WGS) entry which is preliminary data.</text>
</comment>
<sequence>MGFEFPSILLLEIASNLQYHVRMNIARPRRRLSRSRLAMLAPIAPFHLCFSQRDVKDNAVILYMKGVPDLSRCGFSSLAFTEFELTLLFTDLIALGYYGILTIDMPFADVPLSARNILEDPELKNAVKAYSVLCQTMTLLCLVSSFSVKLSPTDQVISNAIIQYLDDLGLLKFTTDRGRIYLSTSRRNFRGTDMLNNDHMMIMFLAVTSTFAMAMVPFARTATTVTMMYPIMTMMSSTVTTTAATMSAITMTMLMNMMSPAMTVVLVNKMSPAVTVMPSDVTCCTSVMSTGAVVS</sequence>
<dbReference type="EMBL" id="SDRB02011796">
    <property type="protein sequence ID" value="THG00108.1"/>
    <property type="molecule type" value="Genomic_DNA"/>
</dbReference>
<keyword evidence="3" id="KW-1185">Reference proteome</keyword>
<reference evidence="2 3" key="1">
    <citation type="journal article" date="2018" name="Proc. Natl. Acad. Sci. U.S.A.">
        <title>Draft genome sequence of Camellia sinensis var. sinensis provides insights into the evolution of the tea genome and tea quality.</title>
        <authorList>
            <person name="Wei C."/>
            <person name="Yang H."/>
            <person name="Wang S."/>
            <person name="Zhao J."/>
            <person name="Liu C."/>
            <person name="Gao L."/>
            <person name="Xia E."/>
            <person name="Lu Y."/>
            <person name="Tai Y."/>
            <person name="She G."/>
            <person name="Sun J."/>
            <person name="Cao H."/>
            <person name="Tong W."/>
            <person name="Gao Q."/>
            <person name="Li Y."/>
            <person name="Deng W."/>
            <person name="Jiang X."/>
            <person name="Wang W."/>
            <person name="Chen Q."/>
            <person name="Zhang S."/>
            <person name="Li H."/>
            <person name="Wu J."/>
            <person name="Wang P."/>
            <person name="Li P."/>
            <person name="Shi C."/>
            <person name="Zheng F."/>
            <person name="Jian J."/>
            <person name="Huang B."/>
            <person name="Shan D."/>
            <person name="Shi M."/>
            <person name="Fang C."/>
            <person name="Yue Y."/>
            <person name="Li F."/>
            <person name="Li D."/>
            <person name="Wei S."/>
            <person name="Han B."/>
            <person name="Jiang C."/>
            <person name="Yin Y."/>
            <person name="Xia T."/>
            <person name="Zhang Z."/>
            <person name="Bennetzen J.L."/>
            <person name="Zhao S."/>
            <person name="Wan X."/>
        </authorList>
    </citation>
    <scope>NUCLEOTIDE SEQUENCE [LARGE SCALE GENOMIC DNA]</scope>
    <source>
        <strain evidence="3">cv. Shuchazao</strain>
        <tissue evidence="2">Leaf</tissue>
    </source>
</reference>
<name>A0A4S4DBZ5_CAMSN</name>
<protein>
    <submittedName>
        <fullName evidence="2">Uncharacterized protein</fullName>
    </submittedName>
</protein>
<keyword evidence="1" id="KW-0472">Membrane</keyword>
<dbReference type="AlphaFoldDB" id="A0A4S4DBZ5"/>
<feature type="transmembrane region" description="Helical" evidence="1">
    <location>
        <begin position="200"/>
        <end position="219"/>
    </location>
</feature>
<accession>A0A4S4DBZ5</accession>
<organism evidence="2 3">
    <name type="scientific">Camellia sinensis var. sinensis</name>
    <name type="common">China tea</name>
    <dbReference type="NCBI Taxonomy" id="542762"/>
    <lineage>
        <taxon>Eukaryota</taxon>
        <taxon>Viridiplantae</taxon>
        <taxon>Streptophyta</taxon>
        <taxon>Embryophyta</taxon>
        <taxon>Tracheophyta</taxon>
        <taxon>Spermatophyta</taxon>
        <taxon>Magnoliopsida</taxon>
        <taxon>eudicotyledons</taxon>
        <taxon>Gunneridae</taxon>
        <taxon>Pentapetalae</taxon>
        <taxon>asterids</taxon>
        <taxon>Ericales</taxon>
        <taxon>Theaceae</taxon>
        <taxon>Camellia</taxon>
    </lineage>
</organism>
<proteinExistence type="predicted"/>
<keyword evidence="1" id="KW-0812">Transmembrane</keyword>
<dbReference type="STRING" id="542762.A0A4S4DBZ5"/>
<dbReference type="Proteomes" id="UP000306102">
    <property type="component" value="Unassembled WGS sequence"/>
</dbReference>
<evidence type="ECO:0000313" key="3">
    <source>
        <dbReference type="Proteomes" id="UP000306102"/>
    </source>
</evidence>